<dbReference type="PROSITE" id="PS50932">
    <property type="entry name" value="HTH_LACI_2"/>
    <property type="match status" value="1"/>
</dbReference>
<dbReference type="Pfam" id="PF13377">
    <property type="entry name" value="Peripla_BP_3"/>
    <property type="match status" value="1"/>
</dbReference>
<dbReference type="PANTHER" id="PTHR30146:SF155">
    <property type="entry name" value="ALANINE RACEMASE"/>
    <property type="match status" value="1"/>
</dbReference>
<evidence type="ECO:0000256" key="2">
    <source>
        <dbReference type="ARBA" id="ARBA00023125"/>
    </source>
</evidence>
<keyword evidence="3" id="KW-0804">Transcription</keyword>
<dbReference type="InterPro" id="IPR046335">
    <property type="entry name" value="LacI/GalR-like_sensor"/>
</dbReference>
<dbReference type="Proteomes" id="UP000238083">
    <property type="component" value="Unassembled WGS sequence"/>
</dbReference>
<evidence type="ECO:0000256" key="3">
    <source>
        <dbReference type="ARBA" id="ARBA00023163"/>
    </source>
</evidence>
<comment type="caution">
    <text evidence="5">The sequence shown here is derived from an EMBL/GenBank/DDBJ whole genome shotgun (WGS) entry which is preliminary data.</text>
</comment>
<feature type="domain" description="HTH lacI-type" evidence="4">
    <location>
        <begin position="4"/>
        <end position="58"/>
    </location>
</feature>
<name>A0A2T0R600_9ACTN</name>
<evidence type="ECO:0000313" key="5">
    <source>
        <dbReference type="EMBL" id="PRY16596.1"/>
    </source>
</evidence>
<dbReference type="RefSeq" id="WP_245885302.1">
    <property type="nucleotide sequence ID" value="NZ_PVZF01000003.1"/>
</dbReference>
<keyword evidence="6" id="KW-1185">Reference proteome</keyword>
<dbReference type="InterPro" id="IPR028082">
    <property type="entry name" value="Peripla_BP_I"/>
</dbReference>
<dbReference type="SMART" id="SM00354">
    <property type="entry name" value="HTH_LACI"/>
    <property type="match status" value="1"/>
</dbReference>
<reference evidence="5 6" key="1">
    <citation type="submission" date="2018-03" db="EMBL/GenBank/DDBJ databases">
        <title>Genomic Encyclopedia of Archaeal and Bacterial Type Strains, Phase II (KMG-II): from individual species to whole genera.</title>
        <authorList>
            <person name="Goeker M."/>
        </authorList>
    </citation>
    <scope>NUCLEOTIDE SEQUENCE [LARGE SCALE GENOMIC DNA]</scope>
    <source>
        <strain evidence="5 6">DSM 19711</strain>
    </source>
</reference>
<dbReference type="AlphaFoldDB" id="A0A2T0R600"/>
<dbReference type="Gene3D" id="3.40.50.2300">
    <property type="match status" value="2"/>
</dbReference>
<dbReference type="PANTHER" id="PTHR30146">
    <property type="entry name" value="LACI-RELATED TRANSCRIPTIONAL REPRESSOR"/>
    <property type="match status" value="1"/>
</dbReference>
<dbReference type="InterPro" id="IPR000843">
    <property type="entry name" value="HTH_LacI"/>
</dbReference>
<organism evidence="5 6">
    <name type="scientific">Kineococcus rhizosphaerae</name>
    <dbReference type="NCBI Taxonomy" id="559628"/>
    <lineage>
        <taxon>Bacteria</taxon>
        <taxon>Bacillati</taxon>
        <taxon>Actinomycetota</taxon>
        <taxon>Actinomycetes</taxon>
        <taxon>Kineosporiales</taxon>
        <taxon>Kineosporiaceae</taxon>
        <taxon>Kineococcus</taxon>
    </lineage>
</organism>
<dbReference type="InterPro" id="IPR010982">
    <property type="entry name" value="Lambda_DNA-bd_dom_sf"/>
</dbReference>
<keyword evidence="1" id="KW-0805">Transcription regulation</keyword>
<gene>
    <name evidence="5" type="ORF">CLV37_10327</name>
</gene>
<evidence type="ECO:0000256" key="1">
    <source>
        <dbReference type="ARBA" id="ARBA00023015"/>
    </source>
</evidence>
<dbReference type="CDD" id="cd01392">
    <property type="entry name" value="HTH_LacI"/>
    <property type="match status" value="1"/>
</dbReference>
<proteinExistence type="predicted"/>
<dbReference type="GO" id="GO:0000976">
    <property type="term" value="F:transcription cis-regulatory region binding"/>
    <property type="evidence" value="ECO:0007669"/>
    <property type="project" value="TreeGrafter"/>
</dbReference>
<accession>A0A2T0R600</accession>
<evidence type="ECO:0000259" key="4">
    <source>
        <dbReference type="PROSITE" id="PS50932"/>
    </source>
</evidence>
<dbReference type="Pfam" id="PF00356">
    <property type="entry name" value="LacI"/>
    <property type="match status" value="1"/>
</dbReference>
<protein>
    <submittedName>
        <fullName evidence="5">LacI family transcriptional regulator</fullName>
    </submittedName>
</protein>
<dbReference type="Gene3D" id="1.10.260.40">
    <property type="entry name" value="lambda repressor-like DNA-binding domains"/>
    <property type="match status" value="1"/>
</dbReference>
<dbReference type="SUPFAM" id="SSF53822">
    <property type="entry name" value="Periplasmic binding protein-like I"/>
    <property type="match status" value="1"/>
</dbReference>
<evidence type="ECO:0000313" key="6">
    <source>
        <dbReference type="Proteomes" id="UP000238083"/>
    </source>
</evidence>
<dbReference type="CDD" id="cd06267">
    <property type="entry name" value="PBP1_LacI_sugar_binding-like"/>
    <property type="match status" value="1"/>
</dbReference>
<dbReference type="SUPFAM" id="SSF47413">
    <property type="entry name" value="lambda repressor-like DNA-binding domains"/>
    <property type="match status" value="1"/>
</dbReference>
<sequence length="339" mass="35020">MARPTIKDVAARAGVSKGMVSLALRGAPGPSAQTAARVLRAAEELGYRADRAASSLALRRSRLLGVVLDVRNAFHAELVEELQSAAEEAGYEVVLAAVTRTRGERAAVETLLDSRCEALLVLGPEASGPELAALDARVPVVVLGRRSRPGPGRGPDVVRASDEVGMRLVVEHLAGLGHREVLHVSGGAGDIAADRRAGLERAAAGAGLAVRTVDAGFDEASGVEAARRVLDGGWSGTAVAAVSDRVALGFLDVLNREGIAVPGRVSVTGYDDSPLARLGHVQLTSVSQDPAEQARSAVRLAVERLEGEPGGEPGANASDVVLEPRLVVRGTTGLVFMSE</sequence>
<dbReference type="GO" id="GO:0003700">
    <property type="term" value="F:DNA-binding transcription factor activity"/>
    <property type="evidence" value="ECO:0007669"/>
    <property type="project" value="TreeGrafter"/>
</dbReference>
<dbReference type="EMBL" id="PVZF01000003">
    <property type="protein sequence ID" value="PRY16596.1"/>
    <property type="molecule type" value="Genomic_DNA"/>
</dbReference>
<keyword evidence="2" id="KW-0238">DNA-binding</keyword>